<dbReference type="GO" id="GO:0016787">
    <property type="term" value="F:hydrolase activity"/>
    <property type="evidence" value="ECO:0007669"/>
    <property type="project" value="UniProtKB-KW"/>
</dbReference>
<evidence type="ECO:0000313" key="6">
    <source>
        <dbReference type="EMBL" id="WDH75450.1"/>
    </source>
</evidence>
<keyword evidence="3 6" id="KW-0378">Hydrolase</keyword>
<dbReference type="EMBL" id="CP118099">
    <property type="protein sequence ID" value="WDH75450.1"/>
    <property type="molecule type" value="Genomic_DNA"/>
</dbReference>
<dbReference type="Pfam" id="PF01074">
    <property type="entry name" value="Glyco_hydro_38N"/>
    <property type="match status" value="1"/>
</dbReference>
<evidence type="ECO:0000256" key="4">
    <source>
        <dbReference type="ARBA" id="ARBA00023295"/>
    </source>
</evidence>
<dbReference type="RefSeq" id="WP_026825184.1">
    <property type="nucleotide sequence ID" value="NZ_CP118099.1"/>
</dbReference>
<dbReference type="InterPro" id="IPR011013">
    <property type="entry name" value="Gal_mutarotase_sf_dom"/>
</dbReference>
<dbReference type="SUPFAM" id="SSF74650">
    <property type="entry name" value="Galactose mutarotase-like"/>
    <property type="match status" value="1"/>
</dbReference>
<dbReference type="Gene3D" id="2.70.98.30">
    <property type="entry name" value="Golgi alpha-mannosidase II, domain 4"/>
    <property type="match status" value="1"/>
</dbReference>
<sequence length="861" mass="97480">MKTGKPNVHVVPHSHWDREWYFTIEDSNVLLVENLDRLLDVLEGDPTYVSYVFDGQVSIVEEYLKIRPEERDRMKRFITERRLFVGPWYTQTDTLLVNRESIIRNLLYGTRIAKAMGHSMNVGYLPDIFGQNAYLPSFFKDFGIDYSVLQRGIYHDEIKGDLNFHWQSPDGARVKTNYIFFGYGPGKFLEATDAYKTERLDPILKTLESMNRSTDELLLPSGGDQVLVREHFPEAVRRLNEMDRERTYQLSDYETFMEAAFAREIPNTIEGELIASQKSRMHHTIRSQRVDLKQGNYAVETKLIDQLEPLGVIAESLGFRYPKAWINQVWKELFDVHSHDSIGGCNSDATNDDIKKRIEKCERIVDGLINLLKKQIARAVDVPTGELVLFFNYVPKQRTLIEDVVVFTNESDVGLVTFDGDTVNTVIREQSYVSGGKKIVVTADGEKEVEVPGYYRTVLAAEVTLPSLGYAAYRIVNETKATLGATDVARIENDQLAVTFAEGRVTMKAGTHDVELFTFEDTADTGDSYDYSPLVGETPITTAQAELIDVSESDLVSTMTVKHTWSLPIDLEARGTDKLKQQTIVTKLEVRQGEAFVRVNHEIDNDVKDHRVRVLFPWALERTFADQAYTALERKQNPRATVWKEEKYAEKPVSIYPLENYVVAEGGAALGVITQGLKEYEHLDDGLALTLFRSVGLLGKDNLAWRPGRASGINNKVVETPDAQMLGHMSFDYAVGVADCFDAVDWTERTETYKANRASYHKQSLNTFEERLERFEIPQPVDHVPATYSLLTTSHFVSAIKQGADGGRIVRLFNPSSEDVPLHIETAGTIQHVSLAEIEVDAQDVIKAHGYTTLHIKEETS</sequence>
<gene>
    <name evidence="6" type="ORF">PTI97_11540</name>
</gene>
<dbReference type="InterPro" id="IPR027291">
    <property type="entry name" value="Glyco_hydro_38_N_sf"/>
</dbReference>
<dbReference type="InterPro" id="IPR015341">
    <property type="entry name" value="Glyco_hydro_38_cen"/>
</dbReference>
<dbReference type="InterPro" id="IPR011682">
    <property type="entry name" value="Glyco_hydro_38_C"/>
</dbReference>
<dbReference type="InterPro" id="IPR011330">
    <property type="entry name" value="Glyco_hydro/deAcase_b/a-brl"/>
</dbReference>
<keyword evidence="4" id="KW-0326">Glycosidase</keyword>
<dbReference type="Gene3D" id="1.20.1270.50">
    <property type="entry name" value="Glycoside hydrolase family 38, central domain"/>
    <property type="match status" value="1"/>
</dbReference>
<dbReference type="SUPFAM" id="SSF88688">
    <property type="entry name" value="Families 57/38 glycoside transferase middle domain"/>
    <property type="match status" value="1"/>
</dbReference>
<evidence type="ECO:0000256" key="2">
    <source>
        <dbReference type="ARBA" id="ARBA00022723"/>
    </source>
</evidence>
<evidence type="ECO:0000256" key="3">
    <source>
        <dbReference type="ARBA" id="ARBA00022801"/>
    </source>
</evidence>
<dbReference type="Pfam" id="PF07748">
    <property type="entry name" value="Glyco_hydro_38C"/>
    <property type="match status" value="1"/>
</dbReference>
<evidence type="ECO:0000259" key="5">
    <source>
        <dbReference type="SMART" id="SM00872"/>
    </source>
</evidence>
<protein>
    <submittedName>
        <fullName evidence="6">Glycoside hydrolase family 38 C-terminal domain-containing protein</fullName>
    </submittedName>
</protein>
<proteinExistence type="inferred from homology"/>
<dbReference type="Proteomes" id="UP001213680">
    <property type="component" value="Chromosome"/>
</dbReference>
<dbReference type="InterPro" id="IPR000602">
    <property type="entry name" value="Glyco_hydro_38_N"/>
</dbReference>
<feature type="domain" description="Glycoside hydrolase family 38 central" evidence="5">
    <location>
        <begin position="288"/>
        <end position="358"/>
    </location>
</feature>
<keyword evidence="7" id="KW-1185">Reference proteome</keyword>
<comment type="similarity">
    <text evidence="1">Belongs to the glycosyl hydrolase 38 family.</text>
</comment>
<dbReference type="InterPro" id="IPR028995">
    <property type="entry name" value="Glyco_hydro_57/38_cen_sf"/>
</dbReference>
<keyword evidence="2" id="KW-0479">Metal-binding</keyword>
<dbReference type="Pfam" id="PF09261">
    <property type="entry name" value="Alpha-mann_mid"/>
    <property type="match status" value="1"/>
</dbReference>
<dbReference type="CDD" id="cd10815">
    <property type="entry name" value="GH38N_AMII_EcMngB_like"/>
    <property type="match status" value="1"/>
</dbReference>
<accession>A0ABY7X0C8</accession>
<dbReference type="SMART" id="SM00872">
    <property type="entry name" value="Alpha-mann_mid"/>
    <property type="match status" value="1"/>
</dbReference>
<name>A0ABY7X0C8_9BACL</name>
<evidence type="ECO:0000256" key="1">
    <source>
        <dbReference type="ARBA" id="ARBA00009792"/>
    </source>
</evidence>
<dbReference type="PANTHER" id="PTHR46017">
    <property type="entry name" value="ALPHA-MANNOSIDASE 2C1"/>
    <property type="match status" value="1"/>
</dbReference>
<dbReference type="Gene3D" id="3.20.110.10">
    <property type="entry name" value="Glycoside hydrolase 38, N terminal domain"/>
    <property type="match status" value="1"/>
</dbReference>
<organism evidence="6 7">
    <name type="scientific">Exiguobacterium marinum</name>
    <dbReference type="NCBI Taxonomy" id="273528"/>
    <lineage>
        <taxon>Bacteria</taxon>
        <taxon>Bacillati</taxon>
        <taxon>Bacillota</taxon>
        <taxon>Bacilli</taxon>
        <taxon>Bacillales</taxon>
        <taxon>Bacillales Family XII. Incertae Sedis</taxon>
        <taxon>Exiguobacterium</taxon>
    </lineage>
</organism>
<evidence type="ECO:0000313" key="7">
    <source>
        <dbReference type="Proteomes" id="UP001213680"/>
    </source>
</evidence>
<reference evidence="6 7" key="1">
    <citation type="submission" date="2023-02" db="EMBL/GenBank/DDBJ databases">
        <title>A bacterium isolated from plastisphere.</title>
        <authorList>
            <person name="Sun Y."/>
        </authorList>
    </citation>
    <scope>NUCLEOTIDE SEQUENCE [LARGE SCALE GENOMIC DNA]</scope>
    <source>
        <strain evidence="7">a-1</strain>
    </source>
</reference>
<dbReference type="PANTHER" id="PTHR46017:SF2">
    <property type="entry name" value="MANNOSYLGLYCERATE HYDROLASE"/>
    <property type="match status" value="1"/>
</dbReference>
<dbReference type="SUPFAM" id="SSF88713">
    <property type="entry name" value="Glycoside hydrolase/deacetylase"/>
    <property type="match status" value="1"/>
</dbReference>
<dbReference type="InterPro" id="IPR037094">
    <property type="entry name" value="Glyco_hydro_38_cen_sf"/>
</dbReference>